<dbReference type="GO" id="GO:0005524">
    <property type="term" value="F:ATP binding"/>
    <property type="evidence" value="ECO:0007669"/>
    <property type="project" value="UniProtKB-KW"/>
</dbReference>
<keyword evidence="2" id="KW-0547">Nucleotide-binding</keyword>
<dbReference type="GO" id="GO:0005737">
    <property type="term" value="C:cytoplasm"/>
    <property type="evidence" value="ECO:0007669"/>
    <property type="project" value="TreeGrafter"/>
</dbReference>
<keyword evidence="3" id="KW-0067">ATP-binding</keyword>
<dbReference type="EC" id="6.1.1.16" evidence="5"/>
<dbReference type="InterPro" id="IPR024909">
    <property type="entry name" value="Cys-tRNA/MSH_ligase"/>
</dbReference>
<dbReference type="Gene3D" id="3.40.50.620">
    <property type="entry name" value="HUPs"/>
    <property type="match status" value="1"/>
</dbReference>
<sequence length="83" mass="9262">MCIWRGFTVESSGTMAHMQVHNTLERASVPFVPAVAGRVTMYVCGPTVQSEPHLGHGRSAVSFDVLRRYLEWLGNDVVFVRNV</sequence>
<accession>A0A3B0SZF8</accession>
<evidence type="ECO:0000256" key="1">
    <source>
        <dbReference type="ARBA" id="ARBA00022598"/>
    </source>
</evidence>
<dbReference type="Pfam" id="PF01406">
    <property type="entry name" value="tRNA-synt_1e"/>
    <property type="match status" value="1"/>
</dbReference>
<gene>
    <name evidence="5" type="ORF">MNBD_ACTINO01-2477</name>
</gene>
<dbReference type="InterPro" id="IPR032678">
    <property type="entry name" value="tRNA-synt_1_cat_dom"/>
</dbReference>
<organism evidence="5">
    <name type="scientific">hydrothermal vent metagenome</name>
    <dbReference type="NCBI Taxonomy" id="652676"/>
    <lineage>
        <taxon>unclassified sequences</taxon>
        <taxon>metagenomes</taxon>
        <taxon>ecological metagenomes</taxon>
    </lineage>
</organism>
<feature type="domain" description="tRNA synthetases class I catalytic" evidence="4">
    <location>
        <begin position="31"/>
        <end position="83"/>
    </location>
</feature>
<evidence type="ECO:0000256" key="3">
    <source>
        <dbReference type="ARBA" id="ARBA00022840"/>
    </source>
</evidence>
<protein>
    <submittedName>
        <fullName evidence="5">Cysteinyl-tRNA synthetase</fullName>
        <ecNumber evidence="5">6.1.1.16</ecNumber>
    </submittedName>
</protein>
<dbReference type="GO" id="GO:0004817">
    <property type="term" value="F:cysteine-tRNA ligase activity"/>
    <property type="evidence" value="ECO:0007669"/>
    <property type="project" value="UniProtKB-EC"/>
</dbReference>
<evidence type="ECO:0000259" key="4">
    <source>
        <dbReference type="Pfam" id="PF01406"/>
    </source>
</evidence>
<evidence type="ECO:0000256" key="2">
    <source>
        <dbReference type="ARBA" id="ARBA00022741"/>
    </source>
</evidence>
<dbReference type="InterPro" id="IPR014729">
    <property type="entry name" value="Rossmann-like_a/b/a_fold"/>
</dbReference>
<dbReference type="GO" id="GO:0006423">
    <property type="term" value="P:cysteinyl-tRNA aminoacylation"/>
    <property type="evidence" value="ECO:0007669"/>
    <property type="project" value="TreeGrafter"/>
</dbReference>
<dbReference type="SUPFAM" id="SSF52374">
    <property type="entry name" value="Nucleotidylyl transferase"/>
    <property type="match status" value="1"/>
</dbReference>
<dbReference type="EMBL" id="UOEI01000699">
    <property type="protein sequence ID" value="VAW09243.1"/>
    <property type="molecule type" value="Genomic_DNA"/>
</dbReference>
<keyword evidence="1 5" id="KW-0436">Ligase</keyword>
<dbReference type="PANTHER" id="PTHR10890:SF3">
    <property type="entry name" value="CYSTEINE--TRNA LIGASE, CYTOPLASMIC"/>
    <property type="match status" value="1"/>
</dbReference>
<name>A0A3B0SZF8_9ZZZZ</name>
<reference evidence="5" key="1">
    <citation type="submission" date="2018-06" db="EMBL/GenBank/DDBJ databases">
        <authorList>
            <person name="Zhirakovskaya E."/>
        </authorList>
    </citation>
    <scope>NUCLEOTIDE SEQUENCE</scope>
</reference>
<dbReference type="PANTHER" id="PTHR10890">
    <property type="entry name" value="CYSTEINYL-TRNA SYNTHETASE"/>
    <property type="match status" value="1"/>
</dbReference>
<feature type="non-terminal residue" evidence="5">
    <location>
        <position position="83"/>
    </location>
</feature>
<proteinExistence type="predicted"/>
<keyword evidence="5" id="KW-0030">Aminoacyl-tRNA synthetase</keyword>
<dbReference type="AlphaFoldDB" id="A0A3B0SZF8"/>
<evidence type="ECO:0000313" key="5">
    <source>
        <dbReference type="EMBL" id="VAW09243.1"/>
    </source>
</evidence>